<evidence type="ECO:0000259" key="2">
    <source>
        <dbReference type="Pfam" id="PF11443"/>
    </source>
</evidence>
<dbReference type="EMBL" id="JANJYJ010000003">
    <property type="protein sequence ID" value="KAK3223757.1"/>
    <property type="molecule type" value="Genomic_DNA"/>
</dbReference>
<organism evidence="3 4">
    <name type="scientific">Dipteronia sinensis</name>
    <dbReference type="NCBI Taxonomy" id="43782"/>
    <lineage>
        <taxon>Eukaryota</taxon>
        <taxon>Viridiplantae</taxon>
        <taxon>Streptophyta</taxon>
        <taxon>Embryophyta</taxon>
        <taxon>Tracheophyta</taxon>
        <taxon>Spermatophyta</taxon>
        <taxon>Magnoliopsida</taxon>
        <taxon>eudicotyledons</taxon>
        <taxon>Gunneridae</taxon>
        <taxon>Pentapetalae</taxon>
        <taxon>rosids</taxon>
        <taxon>malvids</taxon>
        <taxon>Sapindales</taxon>
        <taxon>Sapindaceae</taxon>
        <taxon>Hippocastanoideae</taxon>
        <taxon>Acereae</taxon>
        <taxon>Dipteronia</taxon>
    </lineage>
</organism>
<name>A0AAE0ATG3_9ROSI</name>
<reference evidence="3" key="1">
    <citation type="journal article" date="2023" name="Plant J.">
        <title>Genome sequences and population genomics provide insights into the demographic history, inbreeding, and mutation load of two 'living fossil' tree species of Dipteronia.</title>
        <authorList>
            <person name="Feng Y."/>
            <person name="Comes H.P."/>
            <person name="Chen J."/>
            <person name="Zhu S."/>
            <person name="Lu R."/>
            <person name="Zhang X."/>
            <person name="Li P."/>
            <person name="Qiu J."/>
            <person name="Olsen K.M."/>
            <person name="Qiu Y."/>
        </authorList>
    </citation>
    <scope>NUCLEOTIDE SEQUENCE</scope>
    <source>
        <strain evidence="3">NBL</strain>
    </source>
</reference>
<accession>A0AAE0ATG3</accession>
<feature type="domain" description="DUF2828" evidence="2">
    <location>
        <begin position="99"/>
        <end position="243"/>
    </location>
</feature>
<feature type="compositionally biased region" description="Low complexity" evidence="1">
    <location>
        <begin position="44"/>
        <end position="71"/>
    </location>
</feature>
<evidence type="ECO:0000313" key="4">
    <source>
        <dbReference type="Proteomes" id="UP001281410"/>
    </source>
</evidence>
<dbReference type="PANTHER" id="PTHR31373:SF17">
    <property type="entry name" value="OS06G0652100 PROTEIN"/>
    <property type="match status" value="1"/>
</dbReference>
<evidence type="ECO:0000313" key="3">
    <source>
        <dbReference type="EMBL" id="KAK3223757.1"/>
    </source>
</evidence>
<sequence length="271" mass="30970">MKPVFFSFLKNLNPKIKFPSLFNLKKKNGLAPPVLLGPPEIRRQAPQSPQPSSEPSGAAQQPPLQQPTPAASSDPFMSMMSSHYNKNNNWYPHHLMTSTENRSPTFMSTGNPCLDFFFHVVPDTPPQSLKNRLQSAWVHDPLTTLKLVCNLRGVRGTGKSDKEGFYTAALWIHENHPKTLARNVDSFAEFGYFKDLLEILYRLLEGSNVREIEKAELAKPRRQRPYRPQGRQRIPKEIRIAVAEKRKSVPRETRIAVAVNGTWRYKRKRAS</sequence>
<keyword evidence="4" id="KW-1185">Reference proteome</keyword>
<dbReference type="InterPro" id="IPR058580">
    <property type="entry name" value="DUF2828"/>
</dbReference>
<protein>
    <recommendedName>
        <fullName evidence="2">DUF2828 domain-containing protein</fullName>
    </recommendedName>
</protein>
<dbReference type="Pfam" id="PF11443">
    <property type="entry name" value="DUF2828"/>
    <property type="match status" value="1"/>
</dbReference>
<dbReference type="AlphaFoldDB" id="A0AAE0ATG3"/>
<feature type="region of interest" description="Disordered" evidence="1">
    <location>
        <begin position="33"/>
        <end position="78"/>
    </location>
</feature>
<proteinExistence type="predicted"/>
<gene>
    <name evidence="3" type="ORF">Dsin_010782</name>
</gene>
<evidence type="ECO:0000256" key="1">
    <source>
        <dbReference type="SAM" id="MobiDB-lite"/>
    </source>
</evidence>
<dbReference type="Proteomes" id="UP001281410">
    <property type="component" value="Unassembled WGS sequence"/>
</dbReference>
<comment type="caution">
    <text evidence="3">The sequence shown here is derived from an EMBL/GenBank/DDBJ whole genome shotgun (WGS) entry which is preliminary data.</text>
</comment>
<dbReference type="PANTHER" id="PTHR31373">
    <property type="entry name" value="OS06G0652100 PROTEIN"/>
    <property type="match status" value="1"/>
</dbReference>
<dbReference type="InterPro" id="IPR011205">
    <property type="entry name" value="UCP015417_vWA"/>
</dbReference>